<dbReference type="Proteomes" id="UP001183202">
    <property type="component" value="Unassembled WGS sequence"/>
</dbReference>
<accession>A0ABU2NHY8</accession>
<sequence>MSGDNDLTAVWEAVLAHVIDAAHLAIGEQLSVVLDDAVRPLGLTADVLVADTAQRVLTNLRPAPGAQLELEGTTAGPDAPTNSGRSCPEPVRMARWCCGCR</sequence>
<proteinExistence type="predicted"/>
<evidence type="ECO:0000313" key="2">
    <source>
        <dbReference type="EMBL" id="MDT0353570.1"/>
    </source>
</evidence>
<evidence type="ECO:0000313" key="3">
    <source>
        <dbReference type="Proteomes" id="UP001183202"/>
    </source>
</evidence>
<reference evidence="3" key="1">
    <citation type="submission" date="2023-07" db="EMBL/GenBank/DDBJ databases">
        <title>30 novel species of actinomycetes from the DSMZ collection.</title>
        <authorList>
            <person name="Nouioui I."/>
        </authorList>
    </citation>
    <scope>NUCLEOTIDE SEQUENCE [LARGE SCALE GENOMIC DNA]</scope>
    <source>
        <strain evidence="3">DSM 45834</strain>
    </source>
</reference>
<gene>
    <name evidence="2" type="ORF">RM445_29160</name>
</gene>
<organism evidence="2 3">
    <name type="scientific">Pseudonocardia charpentierae</name>
    <dbReference type="NCBI Taxonomy" id="3075545"/>
    <lineage>
        <taxon>Bacteria</taxon>
        <taxon>Bacillati</taxon>
        <taxon>Actinomycetota</taxon>
        <taxon>Actinomycetes</taxon>
        <taxon>Pseudonocardiales</taxon>
        <taxon>Pseudonocardiaceae</taxon>
        <taxon>Pseudonocardia</taxon>
    </lineage>
</organism>
<protein>
    <submittedName>
        <fullName evidence="2">Uncharacterized protein</fullName>
    </submittedName>
</protein>
<feature type="region of interest" description="Disordered" evidence="1">
    <location>
        <begin position="64"/>
        <end position="87"/>
    </location>
</feature>
<dbReference type="EMBL" id="JAVREJ010000036">
    <property type="protein sequence ID" value="MDT0353570.1"/>
    <property type="molecule type" value="Genomic_DNA"/>
</dbReference>
<keyword evidence="3" id="KW-1185">Reference proteome</keyword>
<evidence type="ECO:0000256" key="1">
    <source>
        <dbReference type="SAM" id="MobiDB-lite"/>
    </source>
</evidence>
<comment type="caution">
    <text evidence="2">The sequence shown here is derived from an EMBL/GenBank/DDBJ whole genome shotgun (WGS) entry which is preliminary data.</text>
</comment>
<name>A0ABU2NHY8_9PSEU</name>
<dbReference type="RefSeq" id="WP_311560082.1">
    <property type="nucleotide sequence ID" value="NZ_JAVREJ010000036.1"/>
</dbReference>